<feature type="transmembrane region" description="Helical" evidence="1">
    <location>
        <begin position="106"/>
        <end position="128"/>
    </location>
</feature>
<keyword evidence="1" id="KW-0472">Membrane</keyword>
<sequence length="149" mass="16452">MQDNNRIILPALGALVASIIGGAVWALILVITEYELGLIAWGIGGLAGYVVYLLTQHVTKANQTTAVISALLGIVLGKFFIVAYMMKDVFGSMLNKVVFQIFTENFISFFGKMDILFVLFAVLTAWHLPLRLSLQRQQRNGELDFPAES</sequence>
<organism evidence="2 3">
    <name type="scientific">Paenibacillus roseus</name>
    <dbReference type="NCBI Taxonomy" id="2798579"/>
    <lineage>
        <taxon>Bacteria</taxon>
        <taxon>Bacillati</taxon>
        <taxon>Bacillota</taxon>
        <taxon>Bacilli</taxon>
        <taxon>Bacillales</taxon>
        <taxon>Paenibacillaceae</taxon>
        <taxon>Paenibacillus</taxon>
    </lineage>
</organism>
<keyword evidence="1" id="KW-0812">Transmembrane</keyword>
<evidence type="ECO:0000313" key="2">
    <source>
        <dbReference type="EMBL" id="MBJ6362332.1"/>
    </source>
</evidence>
<feature type="transmembrane region" description="Helical" evidence="1">
    <location>
        <begin position="36"/>
        <end position="54"/>
    </location>
</feature>
<dbReference type="EMBL" id="JAELUP010000065">
    <property type="protein sequence ID" value="MBJ6362332.1"/>
    <property type="molecule type" value="Genomic_DNA"/>
</dbReference>
<feature type="transmembrane region" description="Helical" evidence="1">
    <location>
        <begin position="7"/>
        <end position="30"/>
    </location>
</feature>
<dbReference type="AlphaFoldDB" id="A0A934J8F1"/>
<accession>A0A934J8F1</accession>
<gene>
    <name evidence="2" type="ORF">JFN88_13730</name>
</gene>
<evidence type="ECO:0000256" key="1">
    <source>
        <dbReference type="SAM" id="Phobius"/>
    </source>
</evidence>
<feature type="transmembrane region" description="Helical" evidence="1">
    <location>
        <begin position="66"/>
        <end position="86"/>
    </location>
</feature>
<evidence type="ECO:0000313" key="3">
    <source>
        <dbReference type="Proteomes" id="UP000640274"/>
    </source>
</evidence>
<reference evidence="2" key="1">
    <citation type="submission" date="2020-12" db="EMBL/GenBank/DDBJ databases">
        <authorList>
            <person name="Huq M.A."/>
        </authorList>
    </citation>
    <scope>NUCLEOTIDE SEQUENCE</scope>
    <source>
        <strain evidence="2">MAHUQ-46</strain>
    </source>
</reference>
<name>A0A934J8F1_9BACL</name>
<proteinExistence type="predicted"/>
<comment type="caution">
    <text evidence="2">The sequence shown here is derived from an EMBL/GenBank/DDBJ whole genome shotgun (WGS) entry which is preliminary data.</text>
</comment>
<dbReference type="RefSeq" id="WP_199019851.1">
    <property type="nucleotide sequence ID" value="NZ_JAELUP010000065.1"/>
</dbReference>
<keyword evidence="3" id="KW-1185">Reference proteome</keyword>
<keyword evidence="1" id="KW-1133">Transmembrane helix</keyword>
<protein>
    <submittedName>
        <fullName evidence="2">Uncharacterized protein</fullName>
    </submittedName>
</protein>
<dbReference type="Proteomes" id="UP000640274">
    <property type="component" value="Unassembled WGS sequence"/>
</dbReference>